<dbReference type="Proteomes" id="UP000814033">
    <property type="component" value="Unassembled WGS sequence"/>
</dbReference>
<organism evidence="1 2">
    <name type="scientific">Auriscalpium vulgare</name>
    <dbReference type="NCBI Taxonomy" id="40419"/>
    <lineage>
        <taxon>Eukaryota</taxon>
        <taxon>Fungi</taxon>
        <taxon>Dikarya</taxon>
        <taxon>Basidiomycota</taxon>
        <taxon>Agaricomycotina</taxon>
        <taxon>Agaricomycetes</taxon>
        <taxon>Russulales</taxon>
        <taxon>Auriscalpiaceae</taxon>
        <taxon>Auriscalpium</taxon>
    </lineage>
</organism>
<gene>
    <name evidence="1" type="ORF">FA95DRAFT_1171878</name>
</gene>
<comment type="caution">
    <text evidence="1">The sequence shown here is derived from an EMBL/GenBank/DDBJ whole genome shotgun (WGS) entry which is preliminary data.</text>
</comment>
<name>A0ACB8S9Q0_9AGAM</name>
<evidence type="ECO:0000313" key="2">
    <source>
        <dbReference type="Proteomes" id="UP000814033"/>
    </source>
</evidence>
<protein>
    <submittedName>
        <fullName evidence="1">Uncharacterized protein</fullName>
    </submittedName>
</protein>
<dbReference type="EMBL" id="MU275843">
    <property type="protein sequence ID" value="KAI0052866.1"/>
    <property type="molecule type" value="Genomic_DNA"/>
</dbReference>
<evidence type="ECO:0000313" key="1">
    <source>
        <dbReference type="EMBL" id="KAI0052866.1"/>
    </source>
</evidence>
<accession>A0ACB8S9Q0</accession>
<proteinExistence type="predicted"/>
<reference evidence="1" key="1">
    <citation type="submission" date="2021-02" db="EMBL/GenBank/DDBJ databases">
        <authorList>
            <consortium name="DOE Joint Genome Institute"/>
            <person name="Ahrendt S."/>
            <person name="Looney B.P."/>
            <person name="Miyauchi S."/>
            <person name="Morin E."/>
            <person name="Drula E."/>
            <person name="Courty P.E."/>
            <person name="Chicoki N."/>
            <person name="Fauchery L."/>
            <person name="Kohler A."/>
            <person name="Kuo A."/>
            <person name="Labutti K."/>
            <person name="Pangilinan J."/>
            <person name="Lipzen A."/>
            <person name="Riley R."/>
            <person name="Andreopoulos W."/>
            <person name="He G."/>
            <person name="Johnson J."/>
            <person name="Barry K.W."/>
            <person name="Grigoriev I.V."/>
            <person name="Nagy L."/>
            <person name="Hibbett D."/>
            <person name="Henrissat B."/>
            <person name="Matheny P.B."/>
            <person name="Labbe J."/>
            <person name="Martin F."/>
        </authorList>
    </citation>
    <scope>NUCLEOTIDE SEQUENCE</scope>
    <source>
        <strain evidence="1">FP105234-sp</strain>
    </source>
</reference>
<sequence>MAAHDRHLDLPPLGGKSAVILFAFTLVAFVAESQLTQYVQSNLAYRQPFFLFYIVHSSFSVLFPLHICFIAISTRTSVRSLFAGLIFAVKTQFVTAQRDVATIHHAPFPLFRFAKLIALLTIGATVPALLWFASVSLSPVSDLNAIWNTNAFFAYAITVKLFKLSWEPRKLAAVSLATAGVLAVIYGGSQARSHETTVAKDAKDSAENTVRAPLVGDMLTLCAAFGYGLYQVMYKRYAALPSDPEFESSDDAYMPISISTDDLLADAMADGAANDLGLSDVVYPPPFGLHPNFITSGIGLTTFGVLWIFIPVLHYTGGETFRLPPNSFTVLAIAGIATTGVIFNAGLMTLLGIWGPVIVSVGNLLTIVLVLVSDTIFGHAAEVLTIWSLTGSAGIILAFGILVYDMLQRR</sequence>
<keyword evidence="2" id="KW-1185">Reference proteome</keyword>
<reference evidence="1" key="2">
    <citation type="journal article" date="2022" name="New Phytol.">
        <title>Evolutionary transition to the ectomycorrhizal habit in the genomes of a hyperdiverse lineage of mushroom-forming fungi.</title>
        <authorList>
            <person name="Looney B."/>
            <person name="Miyauchi S."/>
            <person name="Morin E."/>
            <person name="Drula E."/>
            <person name="Courty P.E."/>
            <person name="Kohler A."/>
            <person name="Kuo A."/>
            <person name="LaButti K."/>
            <person name="Pangilinan J."/>
            <person name="Lipzen A."/>
            <person name="Riley R."/>
            <person name="Andreopoulos W."/>
            <person name="He G."/>
            <person name="Johnson J."/>
            <person name="Nolan M."/>
            <person name="Tritt A."/>
            <person name="Barry K.W."/>
            <person name="Grigoriev I.V."/>
            <person name="Nagy L.G."/>
            <person name="Hibbett D."/>
            <person name="Henrissat B."/>
            <person name="Matheny P.B."/>
            <person name="Labbe J."/>
            <person name="Martin F.M."/>
        </authorList>
    </citation>
    <scope>NUCLEOTIDE SEQUENCE</scope>
    <source>
        <strain evidence="1">FP105234-sp</strain>
    </source>
</reference>